<dbReference type="EMBL" id="MG018927">
    <property type="protein sequence ID" value="ATW58034.1"/>
    <property type="molecule type" value="Genomic_DNA"/>
</dbReference>
<proteinExistence type="predicted"/>
<dbReference type="Proteomes" id="UP000241592">
    <property type="component" value="Segment"/>
</dbReference>
<evidence type="ECO:0000313" key="2">
    <source>
        <dbReference type="Proteomes" id="UP000241592"/>
    </source>
</evidence>
<keyword evidence="2" id="KW-1185">Reference proteome</keyword>
<organism evidence="1 2">
    <name type="scientific">Pseudomonas phage nickie</name>
    <dbReference type="NCBI Taxonomy" id="2048977"/>
    <lineage>
        <taxon>Viruses</taxon>
        <taxon>Duplodnaviria</taxon>
        <taxon>Heunggongvirae</taxon>
        <taxon>Uroviricota</taxon>
        <taxon>Caudoviricetes</taxon>
        <taxon>Nickievirus</taxon>
        <taxon>Nickievirus nickie</taxon>
    </lineage>
</organism>
<evidence type="ECO:0000313" key="1">
    <source>
        <dbReference type="EMBL" id="ATW58034.1"/>
    </source>
</evidence>
<gene>
    <name evidence="1" type="ORF">CNR34_00101</name>
</gene>
<name>A0A2H4P770_9CAUD</name>
<accession>A0A2H4P770</accession>
<sequence>MSHNFELEDVPDYLAQFPVLKGKTQLGRGEFSVVFEGSCPNTVLKLTADYTTVNLLLLGRVKGCEGIVEFIEYHGFMDSPEHPDGVHLIELKRLRDICPCDDRSLYYERESLIATVRHRIMESDRYEGILPAQERHAGALQELAMSNLFSAHISRALEWIANFMRASTLDLLHDLCNPANYMTDGKRLIITDPLVTVPAG</sequence>
<protein>
    <submittedName>
        <fullName evidence="1">Uncharacterized protein</fullName>
    </submittedName>
</protein>
<reference evidence="1 2" key="1">
    <citation type="submission" date="2017-09" db="EMBL/GenBank/DDBJ databases">
        <authorList>
            <person name="Ehlers B."/>
            <person name="Leendertz F.H."/>
        </authorList>
    </citation>
    <scope>NUCLEOTIDE SEQUENCE [LARGE SCALE GENOMIC DNA]</scope>
</reference>